<comment type="similarity">
    <text evidence="1">Belongs to the peptidase S1C family.</text>
</comment>
<feature type="active site" description="Charge relay system" evidence="7">
    <location>
        <position position="112"/>
    </location>
</feature>
<dbReference type="SUPFAM" id="SSF50156">
    <property type="entry name" value="PDZ domain-like"/>
    <property type="match status" value="2"/>
</dbReference>
<feature type="binding site" evidence="8">
    <location>
        <position position="56"/>
    </location>
    <ligand>
        <name>substrate</name>
    </ligand>
</feature>
<sequence>MKIIHHKAAIMLLTGIALVITAISALQAPAAEFKRENAVVKAVRKVSPAVVNISSERPARDRRPPFNGMDPLFDWFFKDFFESNPRRQYQRNSLGSGVIIDGRRGFILTNAHVIFQAGRITVTLKDEREFEATIVGADPDSDLAVLRIDSKAPLPAVDMGDSSDLMIGEDVIAIGNPFGFSHTVTTGVVSALNRNIRADNAVYHDFIQTDASINPGNSGGPLLNINGVLIGINTAIYAKAQGIGFAIPINKASRVVADLIAYGEVPQTWIGVTVQGITEQMARYFNLSVQGGVLVKQVEPDSPAHAEGVREGDIILSLRNIKIQSAGEFNAAMRGITAGEKIQIVLWRNGGMLKKTVKADIFPLDKASELGYRLLGVKVKNALSPQDRNNGAVITTVRSDSYLAEIGVQTGDIIRQIDEMKVENTQDFERAVIKYRNKGSVVILLQRGDRGYYITVKL</sequence>
<feature type="binding site" evidence="8">
    <location>
        <position position="112"/>
    </location>
    <ligand>
        <name>substrate</name>
    </ligand>
</feature>
<dbReference type="InterPro" id="IPR001478">
    <property type="entry name" value="PDZ"/>
</dbReference>
<dbReference type="InterPro" id="IPR051201">
    <property type="entry name" value="Chloro_Bact_Ser_Proteases"/>
</dbReference>
<evidence type="ECO:0000256" key="1">
    <source>
        <dbReference type="ARBA" id="ARBA00010541"/>
    </source>
</evidence>
<evidence type="ECO:0000313" key="10">
    <source>
        <dbReference type="EMBL" id="EPR34693.1"/>
    </source>
</evidence>
<dbReference type="PATRIC" id="fig|1121405.3.peg.3754"/>
<dbReference type="NCBIfam" id="TIGR02037">
    <property type="entry name" value="degP_htrA_DO"/>
    <property type="match status" value="1"/>
</dbReference>
<dbReference type="Gene3D" id="2.30.42.10">
    <property type="match status" value="2"/>
</dbReference>
<dbReference type="InterPro" id="IPR009003">
    <property type="entry name" value="Peptidase_S1_PA"/>
</dbReference>
<feature type="active site" description="Charge relay system" evidence="7">
    <location>
        <position position="142"/>
    </location>
</feature>
<feature type="binding site" evidence="8">
    <location>
        <begin position="216"/>
        <end position="218"/>
    </location>
    <ligand>
        <name>substrate</name>
    </ligand>
</feature>
<dbReference type="Pfam" id="PF13180">
    <property type="entry name" value="PDZ_2"/>
    <property type="match status" value="2"/>
</dbReference>
<evidence type="ECO:0000256" key="3">
    <source>
        <dbReference type="ARBA" id="ARBA00022729"/>
    </source>
</evidence>
<dbReference type="Pfam" id="PF13365">
    <property type="entry name" value="Trypsin_2"/>
    <property type="match status" value="1"/>
</dbReference>
<accession>S7UQX3</accession>
<evidence type="ECO:0000256" key="4">
    <source>
        <dbReference type="ARBA" id="ARBA00022737"/>
    </source>
</evidence>
<dbReference type="SUPFAM" id="SSF50494">
    <property type="entry name" value="Trypsin-like serine proteases"/>
    <property type="match status" value="1"/>
</dbReference>
<dbReference type="PANTHER" id="PTHR43343:SF3">
    <property type="entry name" value="PROTEASE DO-LIKE 8, CHLOROPLASTIC"/>
    <property type="match status" value="1"/>
</dbReference>
<evidence type="ECO:0000313" key="11">
    <source>
        <dbReference type="Proteomes" id="UP000014977"/>
    </source>
</evidence>
<name>S7UQX3_DESML</name>
<dbReference type="InterPro" id="IPR001940">
    <property type="entry name" value="Peptidase_S1C"/>
</dbReference>
<dbReference type="GO" id="GO:0006508">
    <property type="term" value="P:proteolysis"/>
    <property type="evidence" value="ECO:0007669"/>
    <property type="project" value="UniProtKB-KW"/>
</dbReference>
<dbReference type="PANTHER" id="PTHR43343">
    <property type="entry name" value="PEPTIDASE S12"/>
    <property type="match status" value="1"/>
</dbReference>
<dbReference type="SMART" id="SM00228">
    <property type="entry name" value="PDZ"/>
    <property type="match status" value="2"/>
</dbReference>
<dbReference type="EMBL" id="ATHJ01000111">
    <property type="protein sequence ID" value="EPR34693.1"/>
    <property type="molecule type" value="Genomic_DNA"/>
</dbReference>
<dbReference type="FunFam" id="2.40.10.10:FF:000001">
    <property type="entry name" value="Periplasmic serine protease DegS"/>
    <property type="match status" value="1"/>
</dbReference>
<dbReference type="GO" id="GO:0004252">
    <property type="term" value="F:serine-type endopeptidase activity"/>
    <property type="evidence" value="ECO:0007669"/>
    <property type="project" value="InterPro"/>
</dbReference>
<dbReference type="PRINTS" id="PR00834">
    <property type="entry name" value="PROTEASES2C"/>
</dbReference>
<dbReference type="RefSeq" id="WP_020878355.1">
    <property type="nucleotide sequence ID" value="NZ_ATHJ01000111.1"/>
</dbReference>
<feature type="active site" description="Charge relay system" evidence="7">
    <location>
        <position position="218"/>
    </location>
</feature>
<dbReference type="Proteomes" id="UP000014977">
    <property type="component" value="Unassembled WGS sequence"/>
</dbReference>
<evidence type="ECO:0000256" key="5">
    <source>
        <dbReference type="ARBA" id="ARBA00022801"/>
    </source>
</evidence>
<feature type="binding site" evidence="8">
    <location>
        <begin position="234"/>
        <end position="238"/>
    </location>
    <ligand>
        <name>substrate</name>
    </ligand>
</feature>
<dbReference type="InterPro" id="IPR036034">
    <property type="entry name" value="PDZ_sf"/>
</dbReference>
<dbReference type="InterPro" id="IPR011782">
    <property type="entry name" value="Pept_S1C_Do"/>
</dbReference>
<keyword evidence="6" id="KW-0720">Serine protease</keyword>
<feature type="domain" description="PDZ" evidence="9">
    <location>
        <begin position="259"/>
        <end position="350"/>
    </location>
</feature>
<evidence type="ECO:0000256" key="6">
    <source>
        <dbReference type="ARBA" id="ARBA00022825"/>
    </source>
</evidence>
<dbReference type="Gene3D" id="2.40.10.120">
    <property type="match status" value="1"/>
</dbReference>
<feature type="binding site" evidence="8">
    <location>
        <position position="142"/>
    </location>
    <ligand>
        <name>substrate</name>
    </ligand>
</feature>
<evidence type="ECO:0000256" key="8">
    <source>
        <dbReference type="PIRSR" id="PIRSR611782-2"/>
    </source>
</evidence>
<feature type="domain" description="PDZ" evidence="9">
    <location>
        <begin position="361"/>
        <end position="449"/>
    </location>
</feature>
<proteinExistence type="inferred from homology"/>
<comment type="caution">
    <text evidence="10">The sequence shown here is derived from an EMBL/GenBank/DDBJ whole genome shotgun (WGS) entry which is preliminary data.</text>
</comment>
<reference evidence="10 11" key="1">
    <citation type="journal article" date="2013" name="Genome Announc.">
        <title>Draft genome sequences for three mercury-methylating, sulfate-reducing bacteria.</title>
        <authorList>
            <person name="Brown S.D."/>
            <person name="Hurt R.A.Jr."/>
            <person name="Gilmour C.C."/>
            <person name="Elias D.A."/>
        </authorList>
    </citation>
    <scope>NUCLEOTIDE SEQUENCE [LARGE SCALE GENOMIC DNA]</scope>
    <source>
        <strain evidence="10 11">DSM 2059</strain>
    </source>
</reference>
<keyword evidence="4" id="KW-0677">Repeat</keyword>
<evidence type="ECO:0000259" key="9">
    <source>
        <dbReference type="PROSITE" id="PS50106"/>
    </source>
</evidence>
<protein>
    <submittedName>
        <fullName evidence="10">Protease Do</fullName>
    </submittedName>
</protein>
<organism evidence="10 11">
    <name type="scientific">Desulfococcus multivorans DSM 2059</name>
    <dbReference type="NCBI Taxonomy" id="1121405"/>
    <lineage>
        <taxon>Bacteria</taxon>
        <taxon>Pseudomonadati</taxon>
        <taxon>Thermodesulfobacteriota</taxon>
        <taxon>Desulfobacteria</taxon>
        <taxon>Desulfobacterales</taxon>
        <taxon>Desulfococcaceae</taxon>
        <taxon>Desulfococcus</taxon>
    </lineage>
</organism>
<dbReference type="PROSITE" id="PS50106">
    <property type="entry name" value="PDZ"/>
    <property type="match status" value="2"/>
</dbReference>
<dbReference type="AlphaFoldDB" id="S7UQX3"/>
<keyword evidence="3" id="KW-0732">Signal</keyword>
<evidence type="ECO:0000256" key="2">
    <source>
        <dbReference type="ARBA" id="ARBA00022670"/>
    </source>
</evidence>
<keyword evidence="5" id="KW-0378">Hydrolase</keyword>
<keyword evidence="11" id="KW-1185">Reference proteome</keyword>
<evidence type="ECO:0000256" key="7">
    <source>
        <dbReference type="PIRSR" id="PIRSR611782-1"/>
    </source>
</evidence>
<dbReference type="OrthoDB" id="9758917at2"/>
<gene>
    <name evidence="10" type="ORF">dsmv_3265</name>
</gene>
<dbReference type="eggNOG" id="COG0265">
    <property type="taxonomic scope" value="Bacteria"/>
</dbReference>
<keyword evidence="2 10" id="KW-0645">Protease</keyword>
<dbReference type="STRING" id="897.B2D07_19450"/>